<reference evidence="1 2" key="1">
    <citation type="journal article" date="2013" name="Nature">
        <title>Anaerobic oxidation of methane coupled to nitrate reduction in a novel archaeal lineage.</title>
        <authorList>
            <person name="Haroon M.F."/>
            <person name="Hu S."/>
            <person name="Shi Y."/>
            <person name="Imelfort M."/>
            <person name="Keller J."/>
            <person name="Hugenholtz P."/>
            <person name="Yuan Z."/>
            <person name="Tyson G.W."/>
        </authorList>
    </citation>
    <scope>NUCLEOTIDE SEQUENCE [LARGE SCALE GENOMIC DNA]</scope>
    <source>
        <strain evidence="1 2">ANME-2d</strain>
    </source>
</reference>
<name>A0A062V9T0_9EURY</name>
<keyword evidence="2" id="KW-1185">Reference proteome</keyword>
<evidence type="ECO:0000313" key="1">
    <source>
        <dbReference type="EMBL" id="KCZ72110.1"/>
    </source>
</evidence>
<accession>A0A062V9T0</accession>
<protein>
    <submittedName>
        <fullName evidence="1">Uncharacterized protein</fullName>
    </submittedName>
</protein>
<dbReference type="Proteomes" id="UP000027153">
    <property type="component" value="Unassembled WGS sequence"/>
</dbReference>
<comment type="caution">
    <text evidence="1">The sequence shown here is derived from an EMBL/GenBank/DDBJ whole genome shotgun (WGS) entry which is preliminary data.</text>
</comment>
<sequence length="123" mass="13920">MKTLWITNVGSHAWLMNRPDSDIDIFTAFIVPSRDILSGRNHGGVSHCSGNTINRVLLFGINLLNGNGYEFKPVTNQTPDDVKALLEEFDKSTATSKLPEKTNPEPFREYLLDLRMRELNETL</sequence>
<organism evidence="1 2">
    <name type="scientific">Candidatus Methanoperedens nitratireducens</name>
    <dbReference type="NCBI Taxonomy" id="1392998"/>
    <lineage>
        <taxon>Archaea</taxon>
        <taxon>Methanobacteriati</taxon>
        <taxon>Methanobacteriota</taxon>
        <taxon>Stenosarchaea group</taxon>
        <taxon>Methanomicrobia</taxon>
        <taxon>Methanosarcinales</taxon>
        <taxon>ANME-2 cluster</taxon>
        <taxon>Candidatus Methanoperedentaceae</taxon>
        <taxon>Candidatus Methanoperedens</taxon>
    </lineage>
</organism>
<evidence type="ECO:0000313" key="2">
    <source>
        <dbReference type="Proteomes" id="UP000027153"/>
    </source>
</evidence>
<dbReference type="AlphaFoldDB" id="A0A062V9T0"/>
<dbReference type="EMBL" id="JMIY01000003">
    <property type="protein sequence ID" value="KCZ72110.1"/>
    <property type="molecule type" value="Genomic_DNA"/>
</dbReference>
<gene>
    <name evidence="1" type="ORF">ANME2D_01512</name>
</gene>
<proteinExistence type="predicted"/>